<evidence type="ECO:0000313" key="2">
    <source>
        <dbReference type="Proteomes" id="UP000252107"/>
    </source>
</evidence>
<reference evidence="1" key="1">
    <citation type="submission" date="2016-04" db="EMBL/GenBank/DDBJ databases">
        <authorList>
            <person name="Tabuchi Yagui T.R."/>
        </authorList>
    </citation>
    <scope>NUCLEOTIDE SEQUENCE [LARGE SCALE GENOMIC DNA]</scope>
    <source>
        <strain evidence="1">NIES-26</strain>
    </source>
</reference>
<proteinExistence type="predicted"/>
<keyword evidence="2" id="KW-1185">Reference proteome</keyword>
<dbReference type="EMBL" id="LXQD01000136">
    <property type="protein sequence ID" value="RCJ36693.1"/>
    <property type="molecule type" value="Genomic_DNA"/>
</dbReference>
<protein>
    <submittedName>
        <fullName evidence="1">Uncharacterized protein</fullName>
    </submittedName>
</protein>
<name>A0A367RLW3_9NOSO</name>
<dbReference type="Proteomes" id="UP000252107">
    <property type="component" value="Unassembled WGS sequence"/>
</dbReference>
<gene>
    <name evidence="1" type="ORF">A6770_40505</name>
</gene>
<accession>A0A367RLW3</accession>
<evidence type="ECO:0000313" key="1">
    <source>
        <dbReference type="EMBL" id="RCJ36693.1"/>
    </source>
</evidence>
<dbReference type="AlphaFoldDB" id="A0A367RLW3"/>
<comment type="caution">
    <text evidence="1">The sequence shown here is derived from an EMBL/GenBank/DDBJ whole genome shotgun (WGS) entry which is preliminary data.</text>
</comment>
<sequence length="95" mass="10975">MDIIHKGEEENGHNDKSLFYRNQLVSRCSQFTPPKRSQAGNRQPYKRRLKPLVFLDVIFLVFLEGKVGHLFLEGKVGQPVHNLLQVTYRLCPPEG</sequence>
<organism evidence="1 2">
    <name type="scientific">Nostoc minutum NIES-26</name>
    <dbReference type="NCBI Taxonomy" id="1844469"/>
    <lineage>
        <taxon>Bacteria</taxon>
        <taxon>Bacillati</taxon>
        <taxon>Cyanobacteriota</taxon>
        <taxon>Cyanophyceae</taxon>
        <taxon>Nostocales</taxon>
        <taxon>Nostocaceae</taxon>
        <taxon>Nostoc</taxon>
    </lineage>
</organism>